<dbReference type="Gene3D" id="3.40.50.300">
    <property type="entry name" value="P-loop containing nucleotide triphosphate hydrolases"/>
    <property type="match status" value="1"/>
</dbReference>
<dbReference type="PANTHER" id="PTHR32341">
    <property type="entry name" value="INTERFERON-INDUCIBLE GTPASE"/>
    <property type="match status" value="1"/>
</dbReference>
<dbReference type="SUPFAM" id="SSF52540">
    <property type="entry name" value="P-loop containing nucleoside triphosphate hydrolases"/>
    <property type="match status" value="1"/>
</dbReference>
<gene>
    <name evidence="7" type="ORF">ROHU_005036</name>
</gene>
<dbReference type="PANTHER" id="PTHR32341:SF10">
    <property type="entry name" value="INTERFERON-INDUCIBLE GTPASE 5"/>
    <property type="match status" value="1"/>
</dbReference>
<dbReference type="AlphaFoldDB" id="A0A498NBB1"/>
<evidence type="ECO:0000313" key="8">
    <source>
        <dbReference type="Proteomes" id="UP000290572"/>
    </source>
</evidence>
<evidence type="ECO:0000313" key="7">
    <source>
        <dbReference type="EMBL" id="RXN30440.1"/>
    </source>
</evidence>
<feature type="domain" description="IRG-type G" evidence="6">
    <location>
        <begin position="40"/>
        <end position="218"/>
    </location>
</feature>
<proteinExistence type="inferred from homology"/>
<dbReference type="PROSITE" id="PS51716">
    <property type="entry name" value="G_IRG"/>
    <property type="match status" value="1"/>
</dbReference>
<comment type="similarity">
    <text evidence="1">Belongs to the TRAFAC class dynamin-like GTPase superfamily. IRG family.</text>
</comment>
<dbReference type="STRING" id="84645.A0A498NBB1"/>
<keyword evidence="5" id="KW-0472">Membrane</keyword>
<protein>
    <submittedName>
        <fullName evidence="7">Interferon-inducible GTPase 5-like protein</fullName>
    </submittedName>
</protein>
<dbReference type="InterPro" id="IPR051515">
    <property type="entry name" value="IRG"/>
</dbReference>
<name>A0A498NBB1_LABRO</name>
<evidence type="ECO:0000259" key="6">
    <source>
        <dbReference type="PROSITE" id="PS51716"/>
    </source>
</evidence>
<evidence type="ECO:0000256" key="3">
    <source>
        <dbReference type="ARBA" id="ARBA00022801"/>
    </source>
</evidence>
<feature type="transmembrane region" description="Helical" evidence="5">
    <location>
        <begin position="249"/>
        <end position="272"/>
    </location>
</feature>
<dbReference type="InterPro" id="IPR007743">
    <property type="entry name" value="Immunity-related_GTPase-like"/>
</dbReference>
<sequence length="391" mass="43650">MTEDSSADLDFSKALERVGEHDPNAAAAKAKEQLDSLNSVTLNIAVTGETGAGKSAFINAFRGLDDDDDNSAPTGITETTTEATMYTHPTKPNVRLWDLPGIGTPNFKANKFLKQVKFETYDLFLIISSERFKENDVFLAKEIQKEQKKFYFVRTKIDNDIRSVAKTKNFDEHQVLCTIRENCHRNLKELGDPKVFLISSYDLGKYDFKDLVDTLESELSENKRFALIQSVPVCSLAMLEKKKEVMEKFIWLAALSSGLGAIIPVPVLSLAIDKTVLMTFLISCHNALGLNEESLIKLSERMNKPLSQLKSAIKSPLALAVVDKLAIRPRTTMTKPVKCLDDLLDAKFIATSVMNASEAFKTTYTVLHGALNDMINDMRQVLQAAEDHQIY</sequence>
<dbReference type="GO" id="GO:0016020">
    <property type="term" value="C:membrane"/>
    <property type="evidence" value="ECO:0007669"/>
    <property type="project" value="InterPro"/>
</dbReference>
<evidence type="ECO:0000256" key="2">
    <source>
        <dbReference type="ARBA" id="ARBA00022741"/>
    </source>
</evidence>
<keyword evidence="8" id="KW-1185">Reference proteome</keyword>
<reference evidence="7 8" key="1">
    <citation type="submission" date="2018-03" db="EMBL/GenBank/DDBJ databases">
        <title>Draft genome sequence of Rohu Carp (Labeo rohita).</title>
        <authorList>
            <person name="Das P."/>
            <person name="Kushwaha B."/>
            <person name="Joshi C.G."/>
            <person name="Kumar D."/>
            <person name="Nagpure N.S."/>
            <person name="Sahoo L."/>
            <person name="Das S.P."/>
            <person name="Bit A."/>
            <person name="Patnaik S."/>
            <person name="Meher P.K."/>
            <person name="Jayasankar P."/>
            <person name="Koringa P.G."/>
            <person name="Patel N.V."/>
            <person name="Hinsu A.T."/>
            <person name="Kumar R."/>
            <person name="Pandey M."/>
            <person name="Agarwal S."/>
            <person name="Srivastava S."/>
            <person name="Singh M."/>
            <person name="Iquebal M.A."/>
            <person name="Jaiswal S."/>
            <person name="Angadi U.B."/>
            <person name="Kumar N."/>
            <person name="Raza M."/>
            <person name="Shah T.M."/>
            <person name="Rai A."/>
            <person name="Jena J.K."/>
        </authorList>
    </citation>
    <scope>NUCLEOTIDE SEQUENCE [LARGE SCALE GENOMIC DNA]</scope>
    <source>
        <strain evidence="7">DASCIFA01</strain>
        <tissue evidence="7">Testis</tissue>
    </source>
</reference>
<dbReference type="Proteomes" id="UP000290572">
    <property type="component" value="Unassembled WGS sequence"/>
</dbReference>
<evidence type="ECO:0000256" key="5">
    <source>
        <dbReference type="SAM" id="Phobius"/>
    </source>
</evidence>
<comment type="caution">
    <text evidence="7">The sequence shown here is derived from an EMBL/GenBank/DDBJ whole genome shotgun (WGS) entry which is preliminary data.</text>
</comment>
<accession>A0A498NBB1</accession>
<keyword evidence="4" id="KW-0342">GTP-binding</keyword>
<dbReference type="Pfam" id="PF05049">
    <property type="entry name" value="IIGP"/>
    <property type="match status" value="1"/>
</dbReference>
<dbReference type="InterPro" id="IPR027417">
    <property type="entry name" value="P-loop_NTPase"/>
</dbReference>
<dbReference type="GO" id="GO:0016787">
    <property type="term" value="F:hydrolase activity"/>
    <property type="evidence" value="ECO:0007669"/>
    <property type="project" value="UniProtKB-KW"/>
</dbReference>
<evidence type="ECO:0000256" key="4">
    <source>
        <dbReference type="ARBA" id="ARBA00023134"/>
    </source>
</evidence>
<keyword evidence="2" id="KW-0547">Nucleotide-binding</keyword>
<dbReference type="EMBL" id="QBIY01011586">
    <property type="protein sequence ID" value="RXN30440.1"/>
    <property type="molecule type" value="Genomic_DNA"/>
</dbReference>
<keyword evidence="5" id="KW-0812">Transmembrane</keyword>
<keyword evidence="5" id="KW-1133">Transmembrane helix</keyword>
<organism evidence="7 8">
    <name type="scientific">Labeo rohita</name>
    <name type="common">Indian major carp</name>
    <name type="synonym">Cyprinus rohita</name>
    <dbReference type="NCBI Taxonomy" id="84645"/>
    <lineage>
        <taxon>Eukaryota</taxon>
        <taxon>Metazoa</taxon>
        <taxon>Chordata</taxon>
        <taxon>Craniata</taxon>
        <taxon>Vertebrata</taxon>
        <taxon>Euteleostomi</taxon>
        <taxon>Actinopterygii</taxon>
        <taxon>Neopterygii</taxon>
        <taxon>Teleostei</taxon>
        <taxon>Ostariophysi</taxon>
        <taxon>Cypriniformes</taxon>
        <taxon>Cyprinidae</taxon>
        <taxon>Labeoninae</taxon>
        <taxon>Labeonini</taxon>
        <taxon>Labeo</taxon>
    </lineage>
</organism>
<dbReference type="FunFam" id="3.40.50.300:FF:000541">
    <property type="entry name" value="Immunity related GTPase M"/>
    <property type="match status" value="1"/>
</dbReference>
<evidence type="ECO:0000256" key="1">
    <source>
        <dbReference type="ARBA" id="ARBA00005429"/>
    </source>
</evidence>
<dbReference type="InterPro" id="IPR030385">
    <property type="entry name" value="G_IRG_dom"/>
</dbReference>
<dbReference type="GO" id="GO:0005525">
    <property type="term" value="F:GTP binding"/>
    <property type="evidence" value="ECO:0007669"/>
    <property type="project" value="UniProtKB-KW"/>
</dbReference>
<keyword evidence="3" id="KW-0378">Hydrolase</keyword>